<proteinExistence type="predicted"/>
<dbReference type="Gene3D" id="3.40.50.300">
    <property type="entry name" value="P-loop containing nucleotide triphosphate hydrolases"/>
    <property type="match status" value="1"/>
</dbReference>
<dbReference type="GO" id="GO:0031522">
    <property type="term" value="C:cell envelope Sec protein transport complex"/>
    <property type="evidence" value="ECO:0007669"/>
    <property type="project" value="TreeGrafter"/>
</dbReference>
<evidence type="ECO:0000256" key="1">
    <source>
        <dbReference type="ARBA" id="ARBA00022927"/>
    </source>
</evidence>
<dbReference type="SMART" id="SM00957">
    <property type="entry name" value="SecA_DEAD"/>
    <property type="match status" value="1"/>
</dbReference>
<dbReference type="PRINTS" id="PR00906">
    <property type="entry name" value="SECA"/>
</dbReference>
<dbReference type="InterPro" id="IPR011115">
    <property type="entry name" value="SecA_DEAD"/>
</dbReference>
<dbReference type="Pfam" id="PF07517">
    <property type="entry name" value="SecA_DEAD"/>
    <property type="match status" value="1"/>
</dbReference>
<evidence type="ECO:0000256" key="2">
    <source>
        <dbReference type="ARBA" id="ARBA00023010"/>
    </source>
</evidence>
<dbReference type="PANTHER" id="PTHR30612">
    <property type="entry name" value="SECA INNER MEMBRANE COMPONENT OF SEC PROTEIN SECRETION SYSTEM"/>
    <property type="match status" value="1"/>
</dbReference>
<dbReference type="GO" id="GO:0017038">
    <property type="term" value="P:protein import"/>
    <property type="evidence" value="ECO:0007669"/>
    <property type="project" value="InterPro"/>
</dbReference>
<dbReference type="GO" id="GO:0006886">
    <property type="term" value="P:intracellular protein transport"/>
    <property type="evidence" value="ECO:0007669"/>
    <property type="project" value="InterPro"/>
</dbReference>
<dbReference type="GO" id="GO:0005524">
    <property type="term" value="F:ATP binding"/>
    <property type="evidence" value="ECO:0007669"/>
    <property type="project" value="InterPro"/>
</dbReference>
<dbReference type="PANTHER" id="PTHR30612:SF0">
    <property type="entry name" value="CHLOROPLAST PROTEIN-TRANSPORTING ATPASE"/>
    <property type="match status" value="1"/>
</dbReference>
<evidence type="ECO:0000259" key="3">
    <source>
        <dbReference type="PROSITE" id="PS51192"/>
    </source>
</evidence>
<dbReference type="GO" id="GO:0006605">
    <property type="term" value="P:protein targeting"/>
    <property type="evidence" value="ECO:0007669"/>
    <property type="project" value="InterPro"/>
</dbReference>
<reference evidence="5" key="1">
    <citation type="submission" date="2018-05" db="EMBL/GenBank/DDBJ databases">
        <authorList>
            <person name="Lanie J.A."/>
            <person name="Ng W.-L."/>
            <person name="Kazmierczak K.M."/>
            <person name="Andrzejewski T.M."/>
            <person name="Davidsen T.M."/>
            <person name="Wayne K.J."/>
            <person name="Tettelin H."/>
            <person name="Glass J.I."/>
            <person name="Rusch D."/>
            <person name="Podicherti R."/>
            <person name="Tsui H.-C.T."/>
            <person name="Winkler M.E."/>
        </authorList>
    </citation>
    <scope>NUCLEOTIDE SEQUENCE</scope>
</reference>
<sequence length="363" mass="41553">MSVFAKIVTGVFGKKSDRDMKILIPFIEEINSAYSPLKSLSDNELKRRFQAIRDTFQEESSNFIKKIKAEGLDEKDLEEAVFKSEQEFLDANMVEVFSIVKDACRRLYGTEFTVMHQKMKWEMIPYDVQLIGGIVLHQGKVAEMKTGEGKTLVSTMPIILNAITGRGVHVITVNDYLAERDSQWMGLLYDYLGLSVGCILAQMNSEQRQEIYHKDITYGTNSQFGFDYLRDNMSVRPEDQVQRGHAYAIVDEVDSVLIDEARTPLIISGNVDAPSNQQYNEWRNSIETIIRKQNQLVNQLVAEAEEVLETDESKAAVNLLMASRGSPKNKRLMKMFQKQGTQQLVHKMESEYIRDKKIPELDE</sequence>
<dbReference type="GO" id="GO:0043952">
    <property type="term" value="P:protein transport by the Sec complex"/>
    <property type="evidence" value="ECO:0007669"/>
    <property type="project" value="TreeGrafter"/>
</dbReference>
<dbReference type="SUPFAM" id="SSF52540">
    <property type="entry name" value="P-loop containing nucleoside triphosphate hydrolases"/>
    <property type="match status" value="1"/>
</dbReference>
<dbReference type="AlphaFoldDB" id="A0A382HQG1"/>
<dbReference type="InterPro" id="IPR000185">
    <property type="entry name" value="SecA"/>
</dbReference>
<dbReference type="InterPro" id="IPR014001">
    <property type="entry name" value="Helicase_ATP-bd"/>
</dbReference>
<evidence type="ECO:0000259" key="4">
    <source>
        <dbReference type="PROSITE" id="PS51196"/>
    </source>
</evidence>
<name>A0A382HQG1_9ZZZZ</name>
<dbReference type="GO" id="GO:0005829">
    <property type="term" value="C:cytosol"/>
    <property type="evidence" value="ECO:0007669"/>
    <property type="project" value="TreeGrafter"/>
</dbReference>
<dbReference type="CDD" id="cd17928">
    <property type="entry name" value="DEXDc_SecA"/>
    <property type="match status" value="1"/>
</dbReference>
<gene>
    <name evidence="5" type="ORF">METZ01_LOCUS242412</name>
</gene>
<keyword evidence="1" id="KW-0653">Protein transport</keyword>
<dbReference type="PROSITE" id="PS51196">
    <property type="entry name" value="SECA_MOTOR_DEAD"/>
    <property type="match status" value="1"/>
</dbReference>
<accession>A0A382HQG1</accession>
<keyword evidence="2" id="KW-0811">Translocation</keyword>
<protein>
    <submittedName>
        <fullName evidence="5">Uncharacterized protein</fullName>
    </submittedName>
</protein>
<dbReference type="InterPro" id="IPR014018">
    <property type="entry name" value="SecA_motor_DEAD"/>
</dbReference>
<dbReference type="EMBL" id="UINC01062696">
    <property type="protein sequence ID" value="SVB89558.1"/>
    <property type="molecule type" value="Genomic_DNA"/>
</dbReference>
<evidence type="ECO:0000313" key="5">
    <source>
        <dbReference type="EMBL" id="SVB89558.1"/>
    </source>
</evidence>
<keyword evidence="1" id="KW-0813">Transport</keyword>
<feature type="non-terminal residue" evidence="5">
    <location>
        <position position="363"/>
    </location>
</feature>
<feature type="domain" description="Helicase ATP-binding" evidence="3">
    <location>
        <begin position="131"/>
        <end position="289"/>
    </location>
</feature>
<organism evidence="5">
    <name type="scientific">marine metagenome</name>
    <dbReference type="NCBI Taxonomy" id="408172"/>
    <lineage>
        <taxon>unclassified sequences</taxon>
        <taxon>metagenomes</taxon>
        <taxon>ecological metagenomes</taxon>
    </lineage>
</organism>
<dbReference type="PROSITE" id="PS51192">
    <property type="entry name" value="HELICASE_ATP_BIND_1"/>
    <property type="match status" value="1"/>
</dbReference>
<feature type="domain" description="SecA family profile" evidence="4">
    <location>
        <begin position="5"/>
        <end position="363"/>
    </location>
</feature>
<dbReference type="GO" id="GO:0005886">
    <property type="term" value="C:plasma membrane"/>
    <property type="evidence" value="ECO:0007669"/>
    <property type="project" value="TreeGrafter"/>
</dbReference>
<dbReference type="InterPro" id="IPR027417">
    <property type="entry name" value="P-loop_NTPase"/>
</dbReference>